<evidence type="ECO:0000256" key="1">
    <source>
        <dbReference type="ARBA" id="ARBA00004141"/>
    </source>
</evidence>
<evidence type="ECO:0000256" key="4">
    <source>
        <dbReference type="ARBA" id="ARBA00023136"/>
    </source>
</evidence>
<evidence type="ECO:0000313" key="9">
    <source>
        <dbReference type="Proteomes" id="UP000267027"/>
    </source>
</evidence>
<evidence type="ECO:0000313" key="10">
    <source>
        <dbReference type="WBParaSite" id="ACOC_0000893101-mRNA-1"/>
    </source>
</evidence>
<dbReference type="InterPro" id="IPR012858">
    <property type="entry name" value="DC_STAMP-like"/>
</dbReference>
<feature type="transmembrane region" description="Helical" evidence="6">
    <location>
        <begin position="68"/>
        <end position="87"/>
    </location>
</feature>
<dbReference type="EMBL" id="UYYA01004225">
    <property type="protein sequence ID" value="VDM60517.1"/>
    <property type="molecule type" value="Genomic_DNA"/>
</dbReference>
<reference evidence="8 9" key="2">
    <citation type="submission" date="2018-11" db="EMBL/GenBank/DDBJ databases">
        <authorList>
            <consortium name="Pathogen Informatics"/>
        </authorList>
    </citation>
    <scope>NUCLEOTIDE SEQUENCE [LARGE SCALE GENOMIC DNA]</scope>
    <source>
        <strain evidence="8 9">Costa Rica</strain>
    </source>
</reference>
<evidence type="ECO:0000256" key="6">
    <source>
        <dbReference type="SAM" id="Phobius"/>
    </source>
</evidence>
<gene>
    <name evidence="8" type="ORF">ACOC_LOCUS8932</name>
</gene>
<evidence type="ECO:0000256" key="5">
    <source>
        <dbReference type="SAM" id="MobiDB-lite"/>
    </source>
</evidence>
<keyword evidence="4 6" id="KW-0472">Membrane</keyword>
<dbReference type="Pfam" id="PF07782">
    <property type="entry name" value="DC_STAMP"/>
    <property type="match status" value="1"/>
</dbReference>
<dbReference type="GO" id="GO:0016020">
    <property type="term" value="C:membrane"/>
    <property type="evidence" value="ECO:0007669"/>
    <property type="project" value="UniProtKB-SubCell"/>
</dbReference>
<keyword evidence="2 6" id="KW-0812">Transmembrane</keyword>
<dbReference type="OrthoDB" id="5985669at2759"/>
<organism evidence="10">
    <name type="scientific">Angiostrongylus costaricensis</name>
    <name type="common">Nematode worm</name>
    <dbReference type="NCBI Taxonomy" id="334426"/>
    <lineage>
        <taxon>Eukaryota</taxon>
        <taxon>Metazoa</taxon>
        <taxon>Ecdysozoa</taxon>
        <taxon>Nematoda</taxon>
        <taxon>Chromadorea</taxon>
        <taxon>Rhabditida</taxon>
        <taxon>Rhabditina</taxon>
        <taxon>Rhabditomorpha</taxon>
        <taxon>Strongyloidea</taxon>
        <taxon>Metastrongylidae</taxon>
        <taxon>Angiostrongylus</taxon>
    </lineage>
</organism>
<dbReference type="PANTHER" id="PTHR21041:SF9">
    <property type="entry name" value="DENDRITIC CELL-SPECIFIC TRANSMEMBRANE PROTEIN-LIKE DOMAIN-CONTAINING PROTEIN"/>
    <property type="match status" value="1"/>
</dbReference>
<accession>A0A0R3PT66</accession>
<dbReference type="AlphaFoldDB" id="A0A0R3PT66"/>
<dbReference type="InterPro" id="IPR051856">
    <property type="entry name" value="CSR-E3_Ligase_Protein"/>
</dbReference>
<dbReference type="Proteomes" id="UP000267027">
    <property type="component" value="Unassembled WGS sequence"/>
</dbReference>
<evidence type="ECO:0000256" key="3">
    <source>
        <dbReference type="ARBA" id="ARBA00022989"/>
    </source>
</evidence>
<reference evidence="10" key="1">
    <citation type="submission" date="2017-02" db="UniProtKB">
        <authorList>
            <consortium name="WormBaseParasite"/>
        </authorList>
    </citation>
    <scope>IDENTIFICATION</scope>
</reference>
<evidence type="ECO:0000259" key="7">
    <source>
        <dbReference type="Pfam" id="PF07782"/>
    </source>
</evidence>
<proteinExistence type="predicted"/>
<comment type="subcellular location">
    <subcellularLocation>
        <location evidence="1">Membrane</location>
        <topology evidence="1">Multi-pass membrane protein</topology>
    </subcellularLocation>
</comment>
<dbReference type="WBParaSite" id="ACOC_0000893101-mRNA-1">
    <property type="protein sequence ID" value="ACOC_0000893101-mRNA-1"/>
    <property type="gene ID" value="ACOC_0000893101"/>
</dbReference>
<keyword evidence="9" id="KW-1185">Reference proteome</keyword>
<keyword evidence="3 6" id="KW-1133">Transmembrane helix</keyword>
<dbReference type="PANTHER" id="PTHR21041">
    <property type="entry name" value="DENDRITIC CELL-SPECIFIC TRANSMEMBRANE PROTEIN"/>
    <property type="match status" value="1"/>
</dbReference>
<dbReference type="STRING" id="334426.A0A0R3PT66"/>
<feature type="compositionally biased region" description="Acidic residues" evidence="5">
    <location>
        <begin position="273"/>
        <end position="294"/>
    </location>
</feature>
<feature type="region of interest" description="Disordered" evidence="5">
    <location>
        <begin position="273"/>
        <end position="308"/>
    </location>
</feature>
<evidence type="ECO:0000313" key="8">
    <source>
        <dbReference type="EMBL" id="VDM60517.1"/>
    </source>
</evidence>
<feature type="domain" description="Dendritic cell-specific transmembrane protein-like" evidence="7">
    <location>
        <begin position="134"/>
        <end position="215"/>
    </location>
</feature>
<name>A0A0R3PT66_ANGCS</name>
<sequence length="308" mass="36013">MEDLLASARVTRRSTELQVIKVIDLSTPGRYEASCYVLIRKLKKSLTDFFNQYVAMFELMQMVIEQIFVPYTIIWPFISTALFTYNFNYREEYENNFLTDEFDKIDLDMALRGQTKVLPLNKNEKLQVLSNVYYYTGLVTIDYPSHYEVKVSGTGEAAKMMRSMQEVFSPLTSDIRERDDRWRKCFVEPNPPDENTLWTIILLFIISVFLCRFQKLLADDQIAGRETIVRRGLQSRGFIRVNCSICNEPDLRIADESYHDMQMIDRVEMYYEDPTDDEESEDELEGNEDEEINAEADLNIKASATTLP</sequence>
<evidence type="ECO:0000256" key="2">
    <source>
        <dbReference type="ARBA" id="ARBA00022692"/>
    </source>
</evidence>
<protein>
    <submittedName>
        <fullName evidence="10">DC_STAMP domain-containing protein</fullName>
    </submittedName>
</protein>